<reference evidence="2" key="1">
    <citation type="submission" date="2016-10" db="EMBL/GenBank/DDBJ databases">
        <authorList>
            <person name="Varghese N."/>
            <person name="Submissions S."/>
        </authorList>
    </citation>
    <scope>NUCLEOTIDE SEQUENCE [LARGE SCALE GENOMIC DNA]</scope>
    <source>
        <strain evidence="2">DSM 27981</strain>
    </source>
</reference>
<dbReference type="Proteomes" id="UP000199119">
    <property type="component" value="Unassembled WGS sequence"/>
</dbReference>
<evidence type="ECO:0000313" key="2">
    <source>
        <dbReference type="Proteomes" id="UP000199119"/>
    </source>
</evidence>
<dbReference type="STRING" id="1177982.SAMN04489711_12715"/>
<name>A0A1I2HS30_9BURK</name>
<dbReference type="AlphaFoldDB" id="A0A1I2HS30"/>
<organism evidence="1 2">
    <name type="scientific">Paracidovorax wautersii</name>
    <dbReference type="NCBI Taxonomy" id="1177982"/>
    <lineage>
        <taxon>Bacteria</taxon>
        <taxon>Pseudomonadati</taxon>
        <taxon>Pseudomonadota</taxon>
        <taxon>Betaproteobacteria</taxon>
        <taxon>Burkholderiales</taxon>
        <taxon>Comamonadaceae</taxon>
        <taxon>Paracidovorax</taxon>
    </lineage>
</organism>
<proteinExistence type="predicted"/>
<evidence type="ECO:0000313" key="1">
    <source>
        <dbReference type="EMBL" id="SFF31657.1"/>
    </source>
</evidence>
<sequence>MIRHRHVPFVFLLKQAGLKPTVENAQQMISALIALRPGQRSQQVAGVIELDVNFAIQNEAFFISGGTLGETRGIVWLDKLTPEHIAGSVNAASRTAARDFALKRYAELRQSADLYERVLRECERCESIDEALQRVRVARRPLDRAEFERIKSNMNRYGLMREPIFAKRMLLEGPLARQIEQQYLGERLDDVVMRLLRQVLAKAKG</sequence>
<dbReference type="EMBL" id="FONX01000027">
    <property type="protein sequence ID" value="SFF31657.1"/>
    <property type="molecule type" value="Genomic_DNA"/>
</dbReference>
<gene>
    <name evidence="1" type="ORF">SAMN04489711_12715</name>
</gene>
<protein>
    <submittedName>
        <fullName evidence="1">Uncharacterized protein</fullName>
    </submittedName>
</protein>
<keyword evidence="2" id="KW-1185">Reference proteome</keyword>
<accession>A0A1I2HS30</accession>